<dbReference type="RefSeq" id="WP_208926012.1">
    <property type="nucleotide sequence ID" value="NZ_LK996017.1"/>
</dbReference>
<sequence>MIKRKYILTFLTMITLFLIIPGTSYAETTPTYKALLIGNSNYWNNNSLQGPANDLVKMENALSHHYYGSNNTSFSTIKAKRDLTKQEIISSIRETFKDAQEGDISYFYYSGHGAFDYYSNSASLIGVDGEGLSVHELEMELRAIPGTIVVVLDSCHSGGFINKELHLGSSGDTVDEEYINDFNHSIVDIFAQRKSRNYLTSSKYKVITAASKYESSYEIGYLDGWGWGGEFTRAFVKGNGYNGNFAADTNLDFDITLYEIYNYTSNHVENSNVQVWPQADNFIIGSDFGDLSSDDIKVWDTFTDTPIDKIWNIKFNLQLDENSWKNKIYVLDAYQDKFPTYLEKSYNGQSISIIPAHNYDYSSPYTIVIENGILAASGRQHKQKVLAHFITEKNKLDYEELALNTVLSGYFYSHPYPSVQDAFESFFIHSTWDYFYSTDGSHVVEFNGNAYKNHIYGTVTIQFTVDIENESFSINYAAFDSDPMSYYEFEGLLDVIYTNYFYPRDTNHLDDIFIDEDDSPLLDEYKDLTWPLQDSIK</sequence>
<name>A0A098B6C3_DESHA</name>
<dbReference type="PANTHER" id="PTHR22576:SF37">
    <property type="entry name" value="MUCOSA-ASSOCIATED LYMPHOID TISSUE LYMPHOMA TRANSLOCATION PROTEIN 1"/>
    <property type="match status" value="1"/>
</dbReference>
<reference evidence="3" key="1">
    <citation type="submission" date="2014-07" db="EMBL/GenBank/DDBJ databases">
        <authorList>
            <person name="Hornung V.Bastian."/>
        </authorList>
    </citation>
    <scope>NUCLEOTIDE SEQUENCE</scope>
    <source>
        <strain evidence="3">PCE-S</strain>
    </source>
</reference>
<keyword evidence="1" id="KW-0732">Signal</keyword>
<dbReference type="Gene3D" id="3.40.50.1460">
    <property type="match status" value="1"/>
</dbReference>
<protein>
    <submittedName>
        <fullName evidence="3">S-layer protein</fullName>
    </submittedName>
</protein>
<dbReference type="InterPro" id="IPR052039">
    <property type="entry name" value="Caspase-related_regulators"/>
</dbReference>
<dbReference type="PANTHER" id="PTHR22576">
    <property type="entry name" value="MUCOSA ASSOCIATED LYMPHOID TISSUE LYMPHOMA TRANSLOCATION PROTEIN 1/PARACASPASE"/>
    <property type="match status" value="1"/>
</dbReference>
<dbReference type="EMBL" id="LK996017">
    <property type="protein sequence ID" value="CDX03426.1"/>
    <property type="molecule type" value="Genomic_DNA"/>
</dbReference>
<dbReference type="Pfam" id="PF00656">
    <property type="entry name" value="Peptidase_C14"/>
    <property type="match status" value="1"/>
</dbReference>
<gene>
    <name evidence="3" type="ORF">DPCES_3540</name>
</gene>
<feature type="signal peptide" evidence="1">
    <location>
        <begin position="1"/>
        <end position="26"/>
    </location>
</feature>
<dbReference type="InterPro" id="IPR029030">
    <property type="entry name" value="Caspase-like_dom_sf"/>
</dbReference>
<dbReference type="PATRIC" id="fig|49338.4.peg.3803"/>
<proteinExistence type="predicted"/>
<evidence type="ECO:0000256" key="1">
    <source>
        <dbReference type="SAM" id="SignalP"/>
    </source>
</evidence>
<feature type="domain" description="Peptidase C14 caspase" evidence="2">
    <location>
        <begin position="33"/>
        <end position="237"/>
    </location>
</feature>
<evidence type="ECO:0000259" key="2">
    <source>
        <dbReference type="Pfam" id="PF00656"/>
    </source>
</evidence>
<dbReference type="AlphaFoldDB" id="A0A098B6C3"/>
<dbReference type="GO" id="GO:0004197">
    <property type="term" value="F:cysteine-type endopeptidase activity"/>
    <property type="evidence" value="ECO:0007669"/>
    <property type="project" value="InterPro"/>
</dbReference>
<evidence type="ECO:0000313" key="3">
    <source>
        <dbReference type="EMBL" id="CDX03426.1"/>
    </source>
</evidence>
<dbReference type="GO" id="GO:0006508">
    <property type="term" value="P:proteolysis"/>
    <property type="evidence" value="ECO:0007669"/>
    <property type="project" value="InterPro"/>
</dbReference>
<dbReference type="SUPFAM" id="SSF52129">
    <property type="entry name" value="Caspase-like"/>
    <property type="match status" value="1"/>
</dbReference>
<feature type="chain" id="PRO_5001932866" evidence="1">
    <location>
        <begin position="27"/>
        <end position="537"/>
    </location>
</feature>
<dbReference type="InterPro" id="IPR011600">
    <property type="entry name" value="Pept_C14_caspase"/>
</dbReference>
<organism evidence="3">
    <name type="scientific">Desulfitobacterium hafniense</name>
    <name type="common">Desulfitobacterium frappieri</name>
    <dbReference type="NCBI Taxonomy" id="49338"/>
    <lineage>
        <taxon>Bacteria</taxon>
        <taxon>Bacillati</taxon>
        <taxon>Bacillota</taxon>
        <taxon>Clostridia</taxon>
        <taxon>Eubacteriales</taxon>
        <taxon>Desulfitobacteriaceae</taxon>
        <taxon>Desulfitobacterium</taxon>
    </lineage>
</organism>
<accession>A0A098B6C3</accession>